<dbReference type="FunFam" id="3.30.70.270:FF:000001">
    <property type="entry name" value="Diguanylate cyclase domain protein"/>
    <property type="match status" value="1"/>
</dbReference>
<dbReference type="InterPro" id="IPR003660">
    <property type="entry name" value="HAMP_dom"/>
</dbReference>
<dbReference type="KEGG" id="crs:FQB35_00675"/>
<keyword evidence="7" id="KW-1185">Reference proteome</keyword>
<dbReference type="InterPro" id="IPR035919">
    <property type="entry name" value="EAL_sf"/>
</dbReference>
<dbReference type="PROSITE" id="PS50887">
    <property type="entry name" value="GGDEF"/>
    <property type="match status" value="1"/>
</dbReference>
<feature type="transmembrane region" description="Helical" evidence="2">
    <location>
        <begin position="44"/>
        <end position="66"/>
    </location>
</feature>
<evidence type="ECO:0000259" key="3">
    <source>
        <dbReference type="PROSITE" id="PS50883"/>
    </source>
</evidence>
<protein>
    <submittedName>
        <fullName evidence="6">EAL domain-containing protein</fullName>
    </submittedName>
</protein>
<feature type="domain" description="EAL" evidence="3">
    <location>
        <begin position="305"/>
        <end position="559"/>
    </location>
</feature>
<proteinExistence type="predicted"/>
<dbReference type="Proteomes" id="UP000324646">
    <property type="component" value="Chromosome"/>
</dbReference>
<dbReference type="Gene3D" id="3.20.20.450">
    <property type="entry name" value="EAL domain"/>
    <property type="match status" value="1"/>
</dbReference>
<keyword evidence="2" id="KW-1133">Transmembrane helix</keyword>
<dbReference type="PANTHER" id="PTHR44757">
    <property type="entry name" value="DIGUANYLATE CYCLASE DGCP"/>
    <property type="match status" value="1"/>
</dbReference>
<dbReference type="AlphaFoldDB" id="A0A5C0SA48"/>
<organism evidence="6 7">
    <name type="scientific">Crassaminicella thermophila</name>
    <dbReference type="NCBI Taxonomy" id="2599308"/>
    <lineage>
        <taxon>Bacteria</taxon>
        <taxon>Bacillati</taxon>
        <taxon>Bacillota</taxon>
        <taxon>Clostridia</taxon>
        <taxon>Eubacteriales</taxon>
        <taxon>Clostridiaceae</taxon>
        <taxon>Crassaminicella</taxon>
    </lineage>
</organism>
<feature type="domain" description="GGDEF" evidence="5">
    <location>
        <begin position="163"/>
        <end position="296"/>
    </location>
</feature>
<reference evidence="6 7" key="1">
    <citation type="submission" date="2019-07" db="EMBL/GenBank/DDBJ databases">
        <title>Complete genome of Crassaminicella thermophila SY095.</title>
        <authorList>
            <person name="Li X."/>
        </authorList>
    </citation>
    <scope>NUCLEOTIDE SEQUENCE [LARGE SCALE GENOMIC DNA]</scope>
    <source>
        <strain evidence="6 7">SY095</strain>
    </source>
</reference>
<dbReference type="SMART" id="SM00267">
    <property type="entry name" value="GGDEF"/>
    <property type="match status" value="1"/>
</dbReference>
<dbReference type="PROSITE" id="PS50885">
    <property type="entry name" value="HAMP"/>
    <property type="match status" value="1"/>
</dbReference>
<dbReference type="PANTHER" id="PTHR44757:SF2">
    <property type="entry name" value="BIOFILM ARCHITECTURE MAINTENANCE PROTEIN MBAA"/>
    <property type="match status" value="1"/>
</dbReference>
<dbReference type="EMBL" id="CP042243">
    <property type="protein sequence ID" value="QEK11001.1"/>
    <property type="molecule type" value="Genomic_DNA"/>
</dbReference>
<accession>A0A5C0SA48</accession>
<dbReference type="InterPro" id="IPR043128">
    <property type="entry name" value="Rev_trsase/Diguanyl_cyclase"/>
</dbReference>
<feature type="domain" description="HAMP" evidence="4">
    <location>
        <begin position="68"/>
        <end position="120"/>
    </location>
</feature>
<name>A0A5C0SA48_CRATE</name>
<dbReference type="InterPro" id="IPR001633">
    <property type="entry name" value="EAL_dom"/>
</dbReference>
<dbReference type="GO" id="GO:0007165">
    <property type="term" value="P:signal transduction"/>
    <property type="evidence" value="ECO:0007669"/>
    <property type="project" value="InterPro"/>
</dbReference>
<dbReference type="NCBIfam" id="TIGR00254">
    <property type="entry name" value="GGDEF"/>
    <property type="match status" value="1"/>
</dbReference>
<dbReference type="InterPro" id="IPR052155">
    <property type="entry name" value="Biofilm_reg_signaling"/>
</dbReference>
<dbReference type="OrthoDB" id="9762141at2"/>
<dbReference type="PROSITE" id="PS50883">
    <property type="entry name" value="EAL"/>
    <property type="match status" value="1"/>
</dbReference>
<dbReference type="GO" id="GO:0016020">
    <property type="term" value="C:membrane"/>
    <property type="evidence" value="ECO:0007669"/>
    <property type="project" value="InterPro"/>
</dbReference>
<dbReference type="SUPFAM" id="SSF141868">
    <property type="entry name" value="EAL domain-like"/>
    <property type="match status" value="1"/>
</dbReference>
<dbReference type="RefSeq" id="WP_148808076.1">
    <property type="nucleotide sequence ID" value="NZ_CP042243.1"/>
</dbReference>
<evidence type="ECO:0000256" key="1">
    <source>
        <dbReference type="SAM" id="Coils"/>
    </source>
</evidence>
<dbReference type="CDD" id="cd01948">
    <property type="entry name" value="EAL"/>
    <property type="match status" value="1"/>
</dbReference>
<dbReference type="Pfam" id="PF00563">
    <property type="entry name" value="EAL"/>
    <property type="match status" value="1"/>
</dbReference>
<dbReference type="InterPro" id="IPR000160">
    <property type="entry name" value="GGDEF_dom"/>
</dbReference>
<dbReference type="InterPro" id="IPR029787">
    <property type="entry name" value="Nucleotide_cyclase"/>
</dbReference>
<dbReference type="CDD" id="cd01949">
    <property type="entry name" value="GGDEF"/>
    <property type="match status" value="1"/>
</dbReference>
<dbReference type="FunFam" id="3.20.20.450:FF:000001">
    <property type="entry name" value="Cyclic di-GMP phosphodiesterase yahA"/>
    <property type="match status" value="1"/>
</dbReference>
<keyword evidence="2" id="KW-0472">Membrane</keyword>
<evidence type="ECO:0000256" key="2">
    <source>
        <dbReference type="SAM" id="Phobius"/>
    </source>
</evidence>
<dbReference type="SUPFAM" id="SSF158472">
    <property type="entry name" value="HAMP domain-like"/>
    <property type="match status" value="1"/>
</dbReference>
<evidence type="ECO:0000313" key="7">
    <source>
        <dbReference type="Proteomes" id="UP000324646"/>
    </source>
</evidence>
<dbReference type="Gene3D" id="6.10.340.10">
    <property type="match status" value="1"/>
</dbReference>
<evidence type="ECO:0000313" key="6">
    <source>
        <dbReference type="EMBL" id="QEK11001.1"/>
    </source>
</evidence>
<evidence type="ECO:0000259" key="5">
    <source>
        <dbReference type="PROSITE" id="PS50887"/>
    </source>
</evidence>
<sequence length="562" mass="64840">MKKKFIICLFFAMLFSNISLGVIMKSLAQNKIDYILTNKESGILVFSLGISFFVTVFTGMMTFKLFNKYVMNKISIINNYLKRIQEGNYEDTIGLNSSDELGHIAKNINKIKEKIKSKEEELIIKQEQIHYLSYYDTLTGLPNRMLFEKNLSKMLEEARKNNEKLALLYLDLDNFKKVNDTIGHTFGDLLLRNVGILLKKCICKEGIITRMGGDEFVAILPKADKKSDIMNCVEKISKSFQNPWLLDDREFYITVSMGIAIYPDHGENVHMLLKNADTAMYAAKKQCKKSYHFYTSDMNIEMLEKLEIENSLRHAVERNEFLIYYQPKININNENISGVEALIRWKHPNKGFIPPNVFIPIAEETGLIIPIGEWVLKTACRQIRVWQELGYTPVYISVNVSVIQIKQPNFVDMVKGIIKETGIKPYLLELEITENAIMEDFELTNKILDDLRKLGIVISLDDFGKGYSSLNYLKQLEINVLKIDKSFVDDITENNTQQAIVKAVIEMAHSMDMSVVAEGVETWEQFKYLKDLQCDKVQGYLFSRPLPLIEMEDMMRKKKKVG</sequence>
<feature type="coiled-coil region" evidence="1">
    <location>
        <begin position="101"/>
        <end position="168"/>
    </location>
</feature>
<evidence type="ECO:0000259" key="4">
    <source>
        <dbReference type="PROSITE" id="PS50885"/>
    </source>
</evidence>
<dbReference type="Gene3D" id="3.30.70.270">
    <property type="match status" value="1"/>
</dbReference>
<dbReference type="SMART" id="SM00052">
    <property type="entry name" value="EAL"/>
    <property type="match status" value="1"/>
</dbReference>
<gene>
    <name evidence="6" type="ORF">FQB35_00675</name>
</gene>
<keyword evidence="1" id="KW-0175">Coiled coil</keyword>
<keyword evidence="2" id="KW-0812">Transmembrane</keyword>
<dbReference type="SUPFAM" id="SSF55073">
    <property type="entry name" value="Nucleotide cyclase"/>
    <property type="match status" value="1"/>
</dbReference>
<dbReference type="Pfam" id="PF00990">
    <property type="entry name" value="GGDEF"/>
    <property type="match status" value="1"/>
</dbReference>